<dbReference type="PROSITE" id="PS00211">
    <property type="entry name" value="ABC_TRANSPORTER_1"/>
    <property type="match status" value="1"/>
</dbReference>
<evidence type="ECO:0000313" key="12">
    <source>
        <dbReference type="EMBL" id="KAH7120306.1"/>
    </source>
</evidence>
<comment type="similarity">
    <text evidence="2">Belongs to the ABC transporter superfamily. ABCG family. PDR (TC 3.A.1.205) subfamily.</text>
</comment>
<evidence type="ECO:0000256" key="5">
    <source>
        <dbReference type="ARBA" id="ARBA00022741"/>
    </source>
</evidence>
<dbReference type="GO" id="GO:0016887">
    <property type="term" value="F:ATP hydrolysis activity"/>
    <property type="evidence" value="ECO:0007669"/>
    <property type="project" value="InterPro"/>
</dbReference>
<dbReference type="Pfam" id="PF00005">
    <property type="entry name" value="ABC_tran"/>
    <property type="match status" value="2"/>
</dbReference>
<keyword evidence="6" id="KW-0067">ATP-binding</keyword>
<feature type="compositionally biased region" description="Polar residues" evidence="9">
    <location>
        <begin position="797"/>
        <end position="813"/>
    </location>
</feature>
<dbReference type="InterPro" id="IPR003593">
    <property type="entry name" value="AAA+_ATPase"/>
</dbReference>
<dbReference type="InterPro" id="IPR003439">
    <property type="entry name" value="ABC_transporter-like_ATP-bd"/>
</dbReference>
<feature type="domain" description="ABC transporter" evidence="11">
    <location>
        <begin position="823"/>
        <end position="1065"/>
    </location>
</feature>
<feature type="compositionally biased region" description="Basic and acidic residues" evidence="9">
    <location>
        <begin position="27"/>
        <end position="37"/>
    </location>
</feature>
<evidence type="ECO:0000256" key="6">
    <source>
        <dbReference type="ARBA" id="ARBA00022840"/>
    </source>
</evidence>
<feature type="transmembrane region" description="Helical" evidence="10">
    <location>
        <begin position="496"/>
        <end position="517"/>
    </location>
</feature>
<dbReference type="InterPro" id="IPR034001">
    <property type="entry name" value="ABCG_PDR_1"/>
</dbReference>
<evidence type="ECO:0000256" key="1">
    <source>
        <dbReference type="ARBA" id="ARBA00004141"/>
    </source>
</evidence>
<feature type="transmembrane region" description="Helical" evidence="10">
    <location>
        <begin position="1196"/>
        <end position="1217"/>
    </location>
</feature>
<dbReference type="CDD" id="cd03233">
    <property type="entry name" value="ABCG_PDR_domain1"/>
    <property type="match status" value="1"/>
</dbReference>
<dbReference type="InterPro" id="IPR043926">
    <property type="entry name" value="ABCG_dom"/>
</dbReference>
<dbReference type="FunFam" id="3.40.50.300:FF:000881">
    <property type="entry name" value="ABC multidrug transporter A-1"/>
    <property type="match status" value="1"/>
</dbReference>
<feature type="transmembrane region" description="Helical" evidence="10">
    <location>
        <begin position="1315"/>
        <end position="1336"/>
    </location>
</feature>
<reference evidence="12" key="1">
    <citation type="journal article" date="2021" name="Nat. Commun.">
        <title>Genetic determinants of endophytism in the Arabidopsis root mycobiome.</title>
        <authorList>
            <person name="Mesny F."/>
            <person name="Miyauchi S."/>
            <person name="Thiergart T."/>
            <person name="Pickel B."/>
            <person name="Atanasova L."/>
            <person name="Karlsson M."/>
            <person name="Huettel B."/>
            <person name="Barry K.W."/>
            <person name="Haridas S."/>
            <person name="Chen C."/>
            <person name="Bauer D."/>
            <person name="Andreopoulos W."/>
            <person name="Pangilinan J."/>
            <person name="LaButti K."/>
            <person name="Riley R."/>
            <person name="Lipzen A."/>
            <person name="Clum A."/>
            <person name="Drula E."/>
            <person name="Henrissat B."/>
            <person name="Kohler A."/>
            <person name="Grigoriev I.V."/>
            <person name="Martin F.M."/>
            <person name="Hacquard S."/>
        </authorList>
    </citation>
    <scope>NUCLEOTIDE SEQUENCE</scope>
    <source>
        <strain evidence="12">MPI-CAGE-AT-0021</strain>
    </source>
</reference>
<feature type="transmembrane region" description="Helical" evidence="10">
    <location>
        <begin position="746"/>
        <end position="763"/>
    </location>
</feature>
<dbReference type="InterPro" id="IPR010929">
    <property type="entry name" value="PDR_CDR_ABC"/>
</dbReference>
<keyword evidence="13" id="KW-1185">Reference proteome</keyword>
<dbReference type="PROSITE" id="PS50893">
    <property type="entry name" value="ABC_TRANSPORTER_2"/>
    <property type="match status" value="2"/>
</dbReference>
<keyword evidence="3" id="KW-0813">Transport</keyword>
<feature type="transmembrane region" description="Helical" evidence="10">
    <location>
        <begin position="1348"/>
        <end position="1367"/>
    </location>
</feature>
<dbReference type="EMBL" id="JAGMUU010000028">
    <property type="protein sequence ID" value="KAH7120306.1"/>
    <property type="molecule type" value="Genomic_DNA"/>
</dbReference>
<proteinExistence type="inferred from homology"/>
<dbReference type="Pfam" id="PF19055">
    <property type="entry name" value="ABC2_membrane_7"/>
    <property type="match status" value="1"/>
</dbReference>
<dbReference type="OrthoDB" id="245989at2759"/>
<evidence type="ECO:0000256" key="2">
    <source>
        <dbReference type="ARBA" id="ARBA00006012"/>
    </source>
</evidence>
<evidence type="ECO:0000256" key="10">
    <source>
        <dbReference type="SAM" id="Phobius"/>
    </source>
</evidence>
<feature type="transmembrane region" description="Helical" evidence="10">
    <location>
        <begin position="529"/>
        <end position="551"/>
    </location>
</feature>
<dbReference type="GO" id="GO:0016020">
    <property type="term" value="C:membrane"/>
    <property type="evidence" value="ECO:0007669"/>
    <property type="project" value="UniProtKB-SubCell"/>
</dbReference>
<dbReference type="InterPro" id="IPR034003">
    <property type="entry name" value="ABCG_PDR_2"/>
</dbReference>
<evidence type="ECO:0000256" key="3">
    <source>
        <dbReference type="ARBA" id="ARBA00022448"/>
    </source>
</evidence>
<dbReference type="InterPro" id="IPR013525">
    <property type="entry name" value="ABC2_TM"/>
</dbReference>
<evidence type="ECO:0000256" key="7">
    <source>
        <dbReference type="ARBA" id="ARBA00022989"/>
    </source>
</evidence>
<feature type="transmembrane region" description="Helical" evidence="10">
    <location>
        <begin position="1282"/>
        <end position="1303"/>
    </location>
</feature>
<evidence type="ECO:0000256" key="8">
    <source>
        <dbReference type="ARBA" id="ARBA00023136"/>
    </source>
</evidence>
<dbReference type="InterPro" id="IPR027417">
    <property type="entry name" value="P-loop_NTPase"/>
</dbReference>
<organism evidence="12 13">
    <name type="scientific">Dactylonectria estremocensis</name>
    <dbReference type="NCBI Taxonomy" id="1079267"/>
    <lineage>
        <taxon>Eukaryota</taxon>
        <taxon>Fungi</taxon>
        <taxon>Dikarya</taxon>
        <taxon>Ascomycota</taxon>
        <taxon>Pezizomycotina</taxon>
        <taxon>Sordariomycetes</taxon>
        <taxon>Hypocreomycetidae</taxon>
        <taxon>Hypocreales</taxon>
        <taxon>Nectriaceae</taxon>
        <taxon>Dactylonectria</taxon>
    </lineage>
</organism>
<dbReference type="Gene3D" id="3.40.50.300">
    <property type="entry name" value="P-loop containing nucleotide triphosphate hydrolases"/>
    <property type="match status" value="2"/>
</dbReference>
<dbReference type="SUPFAM" id="SSF52540">
    <property type="entry name" value="P-loop containing nucleoside triphosphate hydrolases"/>
    <property type="match status" value="2"/>
</dbReference>
<sequence length="1466" mass="164322">MLPASEKPVHPAPPSATSDSTMTPPEPDLRHDAEDDVEARITSDILQLARRYTTQPTHPGVLFPQPSDGSLDPKSPEFNARKWAKAFYEIRCKSNDGHGPRTAGIAFRDMSVYGFGTDTDFQKSVGNILLDGVGVLKQLLNKKQQRIDILHNLEGVVHKGEMLAVLGPPGSGCSTFLRTVAGETHGFHIADDATINYQGIRPKQMNTAFRGESVYTAEVDAHFPHMTVGDTLYFAARARCPRTIPEGVTRKQYAEHLRDVTMAMFGISHTINTRVGDDFVRGVSGGERKRVTIAEAALSNSPLQCWDNSTRGLDSANALEFCRTLRTQADVLGTTACVAIYQASQDAYDVFDKVVVLFEGRQIFFGKTSEAKAYFEGLGFVCPEQQTTADFLTSMTSHSERIIHPGMEGKTPRSPDEFAQAWKDSQHRILLNAEIDDYLERHPFDSEHYRHFLTSRRNEQSTSQRANSPFTLSYWNQVILTLWRNFVLLKGDPSMTLTMLVTNLFTSLIISSIFYNLPPDTTSISKRGTLLFFIVLTNAFSSILEIMTLYAKRSIVEKHSRYAFYHPSAEALSAMVVDLPYKIVNSIITNSVLYFMCNLRREAGAFFFFLLIVFVMTITMSMMFRLMGSVTKTIAQALAPSAVILLVICLYTGFAIKIQYMQDWLGWLRWINPVFYGFESVVLNEFVGRRFDCAQYVPSGDGYIDILPKEKVCMIQGALAGQSLIDGESYVRTSYGYLPSHKWRNLGIMIVFLVFFMALHLITTEYVAGERSKGEVLVFTREALKNKRKSPSDIETLANSQRQPPTSGDSDTSAEMEKQTSIFHWKNVIYTVTIKDEERRILDHVDGWVKPGTLTALMGVSGAGKTTLLDVLASRVTMGVISGEMLVNGRPRDDSFQRKTGYVTQQDLHLHTSTVREALTFSALLRQPNTYTQQEKIDYVDKVIAMLSMEEYSDAIIGIPGEGLNVEQRKRLTIGVELAARPQLLLFLDEPTSGLDSQTSWSICNLMEKLTASGQAILCTIHQPSAMLFQRFDRLLLLTKGGRTVYFGEIGKNSAVLIDYFVRNGGPALKPGSNPAEYMLEVIGAAPGAHTDIDWPDIWRKSPEYHGVQQELAKLESGSSVGAQPSRLEDASKLTEFAAPFSTQFREVFWRVFQQYWRSPTYIYSKAFLSCGSALFIGLSFLNMKNTQGGLQNQMFGVFIFLTIFSQIVDQIMPVFVSQRTMYEARERPAKAYSWKAFMGANLLVELLWNSVMGLFSFILWFYPIGLYRNAQPTDAVHSRGVLVFLFVWVFFLFASSFAHMVIAGLESADVAGGLVGLMTILMFSFCGILAGPKALPGFWIFMYRVNPFTYFVEGFLGAALANAAAFCSSNELVKFDAPEGQTCGEYMATFIDNAQSGTLVDPNATNCQFCSLSNTNTFLRAINVNFDNRWRNFGLMWVFIAFNLFAAMFLYWLARVPKNRKVKKN</sequence>
<keyword evidence="8 10" id="KW-0472">Membrane</keyword>
<feature type="region of interest" description="Disordered" evidence="9">
    <location>
        <begin position="1"/>
        <end position="37"/>
    </location>
</feature>
<feature type="transmembrane region" description="Helical" evidence="10">
    <location>
        <begin position="1435"/>
        <end position="1455"/>
    </location>
</feature>
<dbReference type="Proteomes" id="UP000717696">
    <property type="component" value="Unassembled WGS sequence"/>
</dbReference>
<feature type="transmembrane region" description="Helical" evidence="10">
    <location>
        <begin position="1163"/>
        <end position="1184"/>
    </location>
</feature>
<dbReference type="InterPro" id="IPR029481">
    <property type="entry name" value="ABC_trans_N"/>
</dbReference>
<feature type="domain" description="ABC transporter" evidence="11">
    <location>
        <begin position="130"/>
        <end position="384"/>
    </location>
</feature>
<evidence type="ECO:0000259" key="11">
    <source>
        <dbReference type="PROSITE" id="PS50893"/>
    </source>
</evidence>
<dbReference type="SMART" id="SM00382">
    <property type="entry name" value="AAA"/>
    <property type="match status" value="2"/>
</dbReference>
<dbReference type="Pfam" id="PF06422">
    <property type="entry name" value="PDR_CDR"/>
    <property type="match status" value="1"/>
</dbReference>
<evidence type="ECO:0000313" key="13">
    <source>
        <dbReference type="Proteomes" id="UP000717696"/>
    </source>
</evidence>
<dbReference type="CDD" id="cd03232">
    <property type="entry name" value="ABCG_PDR_domain2"/>
    <property type="match status" value="1"/>
</dbReference>
<comment type="caution">
    <text evidence="12">The sequence shown here is derived from an EMBL/GenBank/DDBJ whole genome shotgun (WGS) entry which is preliminary data.</text>
</comment>
<comment type="subcellular location">
    <subcellularLocation>
        <location evidence="1">Membrane</location>
        <topology evidence="1">Multi-pass membrane protein</topology>
    </subcellularLocation>
</comment>
<dbReference type="InterPro" id="IPR017871">
    <property type="entry name" value="ABC_transporter-like_CS"/>
</dbReference>
<keyword evidence="4 10" id="KW-0812">Transmembrane</keyword>
<dbReference type="GO" id="GO:0140359">
    <property type="term" value="F:ABC-type transporter activity"/>
    <property type="evidence" value="ECO:0007669"/>
    <property type="project" value="InterPro"/>
</dbReference>
<keyword evidence="7 10" id="KW-1133">Transmembrane helix</keyword>
<evidence type="ECO:0000256" key="9">
    <source>
        <dbReference type="SAM" id="MobiDB-lite"/>
    </source>
</evidence>
<dbReference type="Pfam" id="PF01061">
    <property type="entry name" value="ABC2_membrane"/>
    <property type="match status" value="2"/>
</dbReference>
<dbReference type="GO" id="GO:0005524">
    <property type="term" value="F:ATP binding"/>
    <property type="evidence" value="ECO:0007669"/>
    <property type="project" value="UniProtKB-KW"/>
</dbReference>
<dbReference type="FunFam" id="3.40.50.300:FF:000054">
    <property type="entry name" value="ABC multidrug transporter atrF"/>
    <property type="match status" value="1"/>
</dbReference>
<protein>
    <submittedName>
        <fullName evidence="12">Multidrug resistance protein CDR1</fullName>
    </submittedName>
</protein>
<feature type="region of interest" description="Disordered" evidence="9">
    <location>
        <begin position="790"/>
        <end position="815"/>
    </location>
</feature>
<keyword evidence="5" id="KW-0547">Nucleotide-binding</keyword>
<evidence type="ECO:0000256" key="4">
    <source>
        <dbReference type="ARBA" id="ARBA00022692"/>
    </source>
</evidence>
<accession>A0A9P9DJF7</accession>
<name>A0A9P9DJF7_9HYPO</name>
<dbReference type="Pfam" id="PF14510">
    <property type="entry name" value="ABC_trans_N"/>
    <property type="match status" value="1"/>
</dbReference>
<feature type="transmembrane region" description="Helical" evidence="10">
    <location>
        <begin position="605"/>
        <end position="628"/>
    </location>
</feature>
<feature type="transmembrane region" description="Helical" evidence="10">
    <location>
        <begin position="634"/>
        <end position="656"/>
    </location>
</feature>
<dbReference type="PANTHER" id="PTHR19241">
    <property type="entry name" value="ATP-BINDING CASSETTE TRANSPORTER"/>
    <property type="match status" value="1"/>
</dbReference>
<gene>
    <name evidence="12" type="ORF">B0J13DRAFT_162781</name>
</gene>
<feature type="transmembrane region" description="Helical" evidence="10">
    <location>
        <begin position="1237"/>
        <end position="1262"/>
    </location>
</feature>